<evidence type="ECO:0000313" key="1">
    <source>
        <dbReference type="EMBL" id="MBX39091.1"/>
    </source>
</evidence>
<dbReference type="AlphaFoldDB" id="A0A2P2N9C8"/>
<name>A0A2P2N9C8_RHIMU</name>
<accession>A0A2P2N9C8</accession>
<dbReference type="EMBL" id="GGEC01058607">
    <property type="protein sequence ID" value="MBX39091.1"/>
    <property type="molecule type" value="Transcribed_RNA"/>
</dbReference>
<proteinExistence type="predicted"/>
<protein>
    <submittedName>
        <fullName evidence="1">Uncharacterized protein</fullName>
    </submittedName>
</protein>
<reference evidence="1" key="1">
    <citation type="submission" date="2018-02" db="EMBL/GenBank/DDBJ databases">
        <title>Rhizophora mucronata_Transcriptome.</title>
        <authorList>
            <person name="Meera S.P."/>
            <person name="Sreeshan A."/>
            <person name="Augustine A."/>
        </authorList>
    </citation>
    <scope>NUCLEOTIDE SEQUENCE</scope>
    <source>
        <tissue evidence="1">Leaf</tissue>
    </source>
</reference>
<organism evidence="1">
    <name type="scientific">Rhizophora mucronata</name>
    <name type="common">Asiatic mangrove</name>
    <dbReference type="NCBI Taxonomy" id="61149"/>
    <lineage>
        <taxon>Eukaryota</taxon>
        <taxon>Viridiplantae</taxon>
        <taxon>Streptophyta</taxon>
        <taxon>Embryophyta</taxon>
        <taxon>Tracheophyta</taxon>
        <taxon>Spermatophyta</taxon>
        <taxon>Magnoliopsida</taxon>
        <taxon>eudicotyledons</taxon>
        <taxon>Gunneridae</taxon>
        <taxon>Pentapetalae</taxon>
        <taxon>rosids</taxon>
        <taxon>fabids</taxon>
        <taxon>Malpighiales</taxon>
        <taxon>Rhizophoraceae</taxon>
        <taxon>Rhizophora</taxon>
    </lineage>
</organism>
<sequence>MPSTSDELLSIFFFFLNFSWLTTH</sequence>